<organism evidence="1 2">
    <name type="scientific">Pristionchus pacificus</name>
    <name type="common">Parasitic nematode worm</name>
    <dbReference type="NCBI Taxonomy" id="54126"/>
    <lineage>
        <taxon>Eukaryota</taxon>
        <taxon>Metazoa</taxon>
        <taxon>Ecdysozoa</taxon>
        <taxon>Nematoda</taxon>
        <taxon>Chromadorea</taxon>
        <taxon>Rhabditida</taxon>
        <taxon>Rhabditina</taxon>
        <taxon>Diplogasteromorpha</taxon>
        <taxon>Diplogasteroidea</taxon>
        <taxon>Neodiplogasteridae</taxon>
        <taxon>Pristionchus</taxon>
    </lineage>
</organism>
<accession>A0A8R1YNY3</accession>
<keyword evidence="2" id="KW-1185">Reference proteome</keyword>
<dbReference type="AlphaFoldDB" id="A0A2A6B8B7"/>
<evidence type="ECO:0000313" key="1">
    <source>
        <dbReference type="EnsemblMetazoa" id="PPA35557.1"/>
    </source>
</evidence>
<dbReference type="Proteomes" id="UP000005239">
    <property type="component" value="Unassembled WGS sequence"/>
</dbReference>
<name>A0A2A6B8B7_PRIPA</name>
<sequence>MMLESRPPSGRRSLKGSFRPFPSLPSSTRSFCSSLLALEVPLDYFLLAKPSCRLFMLDRPPLGGMPFRSFTHLMGQTEVLLGMIGWDRRS</sequence>
<dbReference type="EnsemblMetazoa" id="PPA35557.1">
    <property type="protein sequence ID" value="PPA35557.1"/>
    <property type="gene ID" value="WBGene00273926"/>
</dbReference>
<gene>
    <name evidence="1" type="primary">WBGene00273926</name>
</gene>
<reference evidence="1" key="2">
    <citation type="submission" date="2022-06" db="UniProtKB">
        <authorList>
            <consortium name="EnsemblMetazoa"/>
        </authorList>
    </citation>
    <scope>IDENTIFICATION</scope>
    <source>
        <strain evidence="1">PS312</strain>
    </source>
</reference>
<protein>
    <submittedName>
        <fullName evidence="1">Uncharacterized protein</fullName>
    </submittedName>
</protein>
<reference evidence="2" key="1">
    <citation type="journal article" date="2008" name="Nat. Genet.">
        <title>The Pristionchus pacificus genome provides a unique perspective on nematode lifestyle and parasitism.</title>
        <authorList>
            <person name="Dieterich C."/>
            <person name="Clifton S.W."/>
            <person name="Schuster L.N."/>
            <person name="Chinwalla A."/>
            <person name="Delehaunty K."/>
            <person name="Dinkelacker I."/>
            <person name="Fulton L."/>
            <person name="Fulton R."/>
            <person name="Godfrey J."/>
            <person name="Minx P."/>
            <person name="Mitreva M."/>
            <person name="Roeseler W."/>
            <person name="Tian H."/>
            <person name="Witte H."/>
            <person name="Yang S.P."/>
            <person name="Wilson R.K."/>
            <person name="Sommer R.J."/>
        </authorList>
    </citation>
    <scope>NUCLEOTIDE SEQUENCE [LARGE SCALE GENOMIC DNA]</scope>
    <source>
        <strain evidence="2">PS312</strain>
    </source>
</reference>
<accession>A0A2A6B8B7</accession>
<evidence type="ECO:0000313" key="2">
    <source>
        <dbReference type="Proteomes" id="UP000005239"/>
    </source>
</evidence>
<proteinExistence type="predicted"/>